<feature type="binding site" evidence="2">
    <location>
        <begin position="268"/>
        <end position="269"/>
    </location>
    <ligand>
        <name>ATP</name>
        <dbReference type="ChEBI" id="CHEBI:30616"/>
    </ligand>
</feature>
<evidence type="ECO:0000256" key="2">
    <source>
        <dbReference type="PIRSR" id="PIRSR640198-2"/>
    </source>
</evidence>
<keyword evidence="2" id="KW-0547">Nucleotide-binding</keyword>
<evidence type="ECO:0000313" key="4">
    <source>
        <dbReference type="EMBL" id="SKA95684.1"/>
    </source>
</evidence>
<dbReference type="AlphaFoldDB" id="A0A1T4Y1J9"/>
<keyword evidence="5" id="KW-1185">Reference proteome</keyword>
<dbReference type="Pfam" id="PF02661">
    <property type="entry name" value="Fic"/>
    <property type="match status" value="1"/>
</dbReference>
<feature type="binding site" evidence="2">
    <location>
        <begin position="230"/>
        <end position="237"/>
    </location>
    <ligand>
        <name>ATP</name>
        <dbReference type="ChEBI" id="CHEBI:30616"/>
    </ligand>
</feature>
<dbReference type="OrthoDB" id="9813719at2"/>
<reference evidence="4 5" key="1">
    <citation type="submission" date="2017-02" db="EMBL/GenBank/DDBJ databases">
        <authorList>
            <person name="Peterson S.W."/>
        </authorList>
    </citation>
    <scope>NUCLEOTIDE SEQUENCE [LARGE SCALE GENOMIC DNA]</scope>
    <source>
        <strain evidence="4 5">ATCC 27749</strain>
    </source>
</reference>
<dbReference type="InterPro" id="IPR040198">
    <property type="entry name" value="Fido_containing"/>
</dbReference>
<dbReference type="PANTHER" id="PTHR13504">
    <property type="entry name" value="FIDO DOMAIN-CONTAINING PROTEIN DDB_G0283145"/>
    <property type="match status" value="1"/>
</dbReference>
<evidence type="ECO:0000256" key="1">
    <source>
        <dbReference type="PIRSR" id="PIRSR640198-1"/>
    </source>
</evidence>
<gene>
    <name evidence="4" type="ORF">SAMN02745178_02646</name>
</gene>
<feature type="active site" evidence="1">
    <location>
        <position position="226"/>
    </location>
</feature>
<dbReference type="Proteomes" id="UP000190286">
    <property type="component" value="Unassembled WGS sequence"/>
</dbReference>
<name>A0A1T4Y1J9_9FIRM</name>
<evidence type="ECO:0000313" key="5">
    <source>
        <dbReference type="Proteomes" id="UP000190286"/>
    </source>
</evidence>
<dbReference type="InterPro" id="IPR036597">
    <property type="entry name" value="Fido-like_dom_sf"/>
</dbReference>
<dbReference type="PANTHER" id="PTHR13504:SF38">
    <property type="entry name" value="FIDO DOMAIN-CONTAINING PROTEIN"/>
    <property type="match status" value="1"/>
</dbReference>
<dbReference type="GO" id="GO:0005524">
    <property type="term" value="F:ATP binding"/>
    <property type="evidence" value="ECO:0007669"/>
    <property type="project" value="UniProtKB-KW"/>
</dbReference>
<dbReference type="STRING" id="745368.SAMN02745178_02646"/>
<evidence type="ECO:0000259" key="3">
    <source>
        <dbReference type="PROSITE" id="PS51459"/>
    </source>
</evidence>
<dbReference type="PROSITE" id="PS51459">
    <property type="entry name" value="FIDO"/>
    <property type="match status" value="1"/>
</dbReference>
<keyword evidence="2" id="KW-0067">ATP-binding</keyword>
<dbReference type="GeneID" id="93339077"/>
<proteinExistence type="predicted"/>
<dbReference type="SUPFAM" id="SSF140931">
    <property type="entry name" value="Fic-like"/>
    <property type="match status" value="1"/>
</dbReference>
<accession>A0A1T4Y1J9</accession>
<organism evidence="4 5">
    <name type="scientific">Gemmiger formicilis</name>
    <dbReference type="NCBI Taxonomy" id="745368"/>
    <lineage>
        <taxon>Bacteria</taxon>
        <taxon>Bacillati</taxon>
        <taxon>Bacillota</taxon>
        <taxon>Clostridia</taxon>
        <taxon>Eubacteriales</taxon>
        <taxon>Gemmiger</taxon>
    </lineage>
</organism>
<dbReference type="EMBL" id="FUYF01000028">
    <property type="protein sequence ID" value="SKA95684.1"/>
    <property type="molecule type" value="Genomic_DNA"/>
</dbReference>
<dbReference type="InterPro" id="IPR003812">
    <property type="entry name" value="Fido"/>
</dbReference>
<feature type="domain" description="Fido" evidence="3">
    <location>
        <begin position="141"/>
        <end position="296"/>
    </location>
</feature>
<protein>
    <submittedName>
        <fullName evidence="4">Fic family protein</fullName>
    </submittedName>
</protein>
<dbReference type="RefSeq" id="WP_078785458.1">
    <property type="nucleotide sequence ID" value="NZ_FUYF01000028.1"/>
</dbReference>
<sequence>MDAAQFAKMFSDKHLFEINRMEYKYTSAAVKEFTKLLRQDFAQELPLQDSRGEMLVYLPNVARISTAGMKQLLTVPAARSAFGLQAMTDEIHATLQIENIRSTRKSIRRILDGYAPRDEEENRIYGIKRGLEFIANRENKITEANLHTLYQMTVGNFLSDDDKLQANCFYRHAPVYIVGGDQTREGLAASLLSEAMAQLINFANQRDNINELHKAAMLHFTLAYYHPYFDGNGRTARLFHMWYLVQHGYPATLFTPFSRYIAENKSGYYKAYEQIEKNALLTGYTDVTPFLAYFCENVYGRLQSDTEDTHADMQVYRNAIASGSVTEKERQLWEYVLSAYGNEEFTTKRLERDFGNAAYATIRTFVMKFSSMNLLKTRKAGNKVLYKVF</sequence>
<dbReference type="Gene3D" id="1.10.3290.10">
    <property type="entry name" value="Fido-like domain"/>
    <property type="match status" value="1"/>
</dbReference>